<accession>A0A6A0AAG7</accession>
<name>A0A6A0AAG7_HAELA</name>
<comment type="caution">
    <text evidence="2">The sequence shown here is derived from an EMBL/GenBank/DDBJ whole genome shotgun (WGS) entry which is preliminary data.</text>
</comment>
<dbReference type="EMBL" id="BLLF01004420">
    <property type="protein sequence ID" value="GFH29572.1"/>
    <property type="molecule type" value="Genomic_DNA"/>
</dbReference>
<feature type="compositionally biased region" description="Polar residues" evidence="1">
    <location>
        <begin position="96"/>
        <end position="105"/>
    </location>
</feature>
<evidence type="ECO:0000313" key="2">
    <source>
        <dbReference type="EMBL" id="GFH29572.1"/>
    </source>
</evidence>
<dbReference type="Proteomes" id="UP000485058">
    <property type="component" value="Unassembled WGS sequence"/>
</dbReference>
<feature type="compositionally biased region" description="Low complexity" evidence="1">
    <location>
        <begin position="75"/>
        <end position="89"/>
    </location>
</feature>
<feature type="region of interest" description="Disordered" evidence="1">
    <location>
        <begin position="70"/>
        <end position="105"/>
    </location>
</feature>
<organism evidence="2 3">
    <name type="scientific">Haematococcus lacustris</name>
    <name type="common">Green alga</name>
    <name type="synonym">Haematococcus pluvialis</name>
    <dbReference type="NCBI Taxonomy" id="44745"/>
    <lineage>
        <taxon>Eukaryota</taxon>
        <taxon>Viridiplantae</taxon>
        <taxon>Chlorophyta</taxon>
        <taxon>core chlorophytes</taxon>
        <taxon>Chlorophyceae</taxon>
        <taxon>CS clade</taxon>
        <taxon>Chlamydomonadales</taxon>
        <taxon>Haematococcaceae</taxon>
        <taxon>Haematococcus</taxon>
    </lineage>
</organism>
<proteinExistence type="predicted"/>
<gene>
    <name evidence="2" type="ORF">HaLaN_28256</name>
</gene>
<sequence length="105" mass="11048">MSKKNCALQQQLCVALVPCKELALLGQADVGGDVRRKEDAAAAAQRSAKAERQITDAAHKQQLTPAGTIPELAVPAGAPPQQQQQLAAASSVRHLQLTSRGQQSK</sequence>
<protein>
    <submittedName>
        <fullName evidence="2">Uncharacterized protein</fullName>
    </submittedName>
</protein>
<reference evidence="2 3" key="1">
    <citation type="submission" date="2020-02" db="EMBL/GenBank/DDBJ databases">
        <title>Draft genome sequence of Haematococcus lacustris strain NIES-144.</title>
        <authorList>
            <person name="Morimoto D."/>
            <person name="Nakagawa S."/>
            <person name="Yoshida T."/>
            <person name="Sawayama S."/>
        </authorList>
    </citation>
    <scope>NUCLEOTIDE SEQUENCE [LARGE SCALE GENOMIC DNA]</scope>
    <source>
        <strain evidence="2 3">NIES-144</strain>
    </source>
</reference>
<dbReference type="AlphaFoldDB" id="A0A6A0AAG7"/>
<keyword evidence="3" id="KW-1185">Reference proteome</keyword>
<evidence type="ECO:0000256" key="1">
    <source>
        <dbReference type="SAM" id="MobiDB-lite"/>
    </source>
</evidence>
<evidence type="ECO:0000313" key="3">
    <source>
        <dbReference type="Proteomes" id="UP000485058"/>
    </source>
</evidence>